<dbReference type="SMART" id="SM00823">
    <property type="entry name" value="PKS_PP"/>
    <property type="match status" value="1"/>
</dbReference>
<dbReference type="Gene3D" id="2.30.38.10">
    <property type="entry name" value="Luciferase, Domain 3"/>
    <property type="match status" value="1"/>
</dbReference>
<dbReference type="GO" id="GO:0043041">
    <property type="term" value="P:amino acid activation for nonribosomal peptide biosynthetic process"/>
    <property type="evidence" value="ECO:0007669"/>
    <property type="project" value="TreeGrafter"/>
</dbReference>
<protein>
    <submittedName>
        <fullName evidence="6">Amino acid adenylation domain-containing protein</fullName>
    </submittedName>
</protein>
<dbReference type="InterPro" id="IPR023213">
    <property type="entry name" value="CAT-like_dom_sf"/>
</dbReference>
<dbReference type="Pfam" id="PF13193">
    <property type="entry name" value="AMP-binding_C"/>
    <property type="match status" value="1"/>
</dbReference>
<evidence type="ECO:0000256" key="4">
    <source>
        <dbReference type="SAM" id="MobiDB-lite"/>
    </source>
</evidence>
<feature type="compositionally biased region" description="Low complexity" evidence="4">
    <location>
        <begin position="1066"/>
        <end position="1078"/>
    </location>
</feature>
<feature type="region of interest" description="Disordered" evidence="4">
    <location>
        <begin position="1064"/>
        <end position="1105"/>
    </location>
</feature>
<feature type="compositionally biased region" description="Basic and acidic residues" evidence="4">
    <location>
        <begin position="1"/>
        <end position="10"/>
    </location>
</feature>
<gene>
    <name evidence="6" type="ORF">FHX73_14184</name>
</gene>
<accession>A0A561T6H9</accession>
<sequence length="1105" mass="117175">MSKPASERGRPRTPAITPVDRSDHVPLSHAQQRLWFLDRLTGPSATYNVHITVRLRGPLDRAALHRALRRAVARHESLRTTFPAGPTGEPRQAPAAVLDLPLPVTDLTDRPEQALAEATRWAEEPFDLQAGPLVRARLAELGPQDHLFGLCLHHAICDGWSIEVLFKQLAADYAEPDGRSAPDPLQYADFAVWQRAVLSGPRLDAAADWWRRYLDAAPTFLELAPDRPRRATAGPVPGALLLDRIDPETMAGVRALARSRSATPYMVLLAAYATLLARRTESTSVLIGTPVAGRSRPELEEMVGFFVNTVPIRVDLAGAASFTELVDQVRDSALAALGHDQVPFDRIVDAVRPERRPGHSPLVQAVFTMQHAPAATPQLAGLSVETIQLAPSTAKFDLDLAIAPSGTADGGHQLALGYDSSLLDHQDAEQLLAGYRQLVRSAVAAPECDPRRLELAPPALRTALLGDFGRPGPARPVDRLLPDLVADRAARTPAAVALAADGRETDYATLNAEANRLAHLLIARGVGPEQLVGVCLPRGAGFARAVLAVLKAGGGYLPLDPTQPTARLTGLLTAAGARLLIAADRESADRLAAAGVPALCLDAPELSETPDAVAASDPPRRAAPDNLAYVIYTSGSTGTPKGVAVTHRSLANHAQAIADRYRLTGADRVLQFAPVAFDVAAEELFPSWVAGARVTVLPEPTPPPAPLAEFLAAERITVANLPAGYWQRWTTELDGAPVPAELRLLVTGSERVDGAAALAWRAATAAELVNAYGLTETTITATAHTVAAADPDLPVPVGHPIDGLHALVLDAALHPVPPGTPGDLYLGGAGLARGYLDRPGATAERFVPHPHPRTPGERLHRTGDRARRASDGTLVLLGRSDEQIKLRGYRIEPAEIQAALTGHPAVARAVAGTWPLNGEPQLVAHVVLTDPTATPEALRAHLAEHLPPYLVPRAIVPVPDLPLTANGKVDLRALPAPDFSRPADTGRPGTPCSGTETVLATIWREVLGLDGVGIHDNFFDLGGNSLALATVHRRIADELGVTVPMVALYQFTTVAALAGHVGADRPAPAAPESAPPGTAAGGRRRLADRRNRLTAATEEETHHVR</sequence>
<dbReference type="InterPro" id="IPR025110">
    <property type="entry name" value="AMP-bd_C"/>
</dbReference>
<dbReference type="GO" id="GO:0009239">
    <property type="term" value="P:enterobactin biosynthetic process"/>
    <property type="evidence" value="ECO:0007669"/>
    <property type="project" value="TreeGrafter"/>
</dbReference>
<dbReference type="EMBL" id="VIWT01000004">
    <property type="protein sequence ID" value="TWF82702.1"/>
    <property type="molecule type" value="Genomic_DNA"/>
</dbReference>
<dbReference type="AlphaFoldDB" id="A0A561T6H9"/>
<evidence type="ECO:0000313" key="6">
    <source>
        <dbReference type="EMBL" id="TWF82702.1"/>
    </source>
</evidence>
<dbReference type="Gene3D" id="3.30.559.30">
    <property type="entry name" value="Nonribosomal peptide synthetase, condensation domain"/>
    <property type="match status" value="1"/>
</dbReference>
<feature type="region of interest" description="Disordered" evidence="4">
    <location>
        <begin position="844"/>
        <end position="866"/>
    </location>
</feature>
<dbReference type="GO" id="GO:0047527">
    <property type="term" value="F:2,3-dihydroxybenzoate-serine ligase activity"/>
    <property type="evidence" value="ECO:0007669"/>
    <property type="project" value="TreeGrafter"/>
</dbReference>
<dbReference type="Pfam" id="PF00501">
    <property type="entry name" value="AMP-binding"/>
    <property type="match status" value="1"/>
</dbReference>
<dbReference type="GO" id="GO:0005829">
    <property type="term" value="C:cytosol"/>
    <property type="evidence" value="ECO:0007669"/>
    <property type="project" value="TreeGrafter"/>
</dbReference>
<dbReference type="SUPFAM" id="SSF47336">
    <property type="entry name" value="ACP-like"/>
    <property type="match status" value="1"/>
</dbReference>
<dbReference type="GO" id="GO:0008610">
    <property type="term" value="P:lipid biosynthetic process"/>
    <property type="evidence" value="ECO:0007669"/>
    <property type="project" value="UniProtKB-ARBA"/>
</dbReference>
<reference evidence="6 7" key="1">
    <citation type="submission" date="2019-06" db="EMBL/GenBank/DDBJ databases">
        <title>Sequencing the genomes of 1000 actinobacteria strains.</title>
        <authorList>
            <person name="Klenk H.-P."/>
        </authorList>
    </citation>
    <scope>NUCLEOTIDE SEQUENCE [LARGE SCALE GENOMIC DNA]</scope>
    <source>
        <strain evidence="6 7">DSM 44826</strain>
    </source>
</reference>
<dbReference type="GO" id="GO:0031177">
    <property type="term" value="F:phosphopantetheine binding"/>
    <property type="evidence" value="ECO:0007669"/>
    <property type="project" value="InterPro"/>
</dbReference>
<comment type="caution">
    <text evidence="6">The sequence shown here is derived from an EMBL/GenBank/DDBJ whole genome shotgun (WGS) entry which is preliminary data.</text>
</comment>
<dbReference type="PANTHER" id="PTHR45527:SF1">
    <property type="entry name" value="FATTY ACID SYNTHASE"/>
    <property type="match status" value="1"/>
</dbReference>
<dbReference type="RefSeq" id="WP_145909985.1">
    <property type="nucleotide sequence ID" value="NZ_BAAAMZ010000017.1"/>
</dbReference>
<organism evidence="6 7">
    <name type="scientific">Kitasatospora viridis</name>
    <dbReference type="NCBI Taxonomy" id="281105"/>
    <lineage>
        <taxon>Bacteria</taxon>
        <taxon>Bacillati</taxon>
        <taxon>Actinomycetota</taxon>
        <taxon>Actinomycetes</taxon>
        <taxon>Kitasatosporales</taxon>
        <taxon>Streptomycetaceae</taxon>
        <taxon>Kitasatospora</taxon>
    </lineage>
</organism>
<dbReference type="Gene3D" id="3.40.50.1820">
    <property type="entry name" value="alpha/beta hydrolase"/>
    <property type="match status" value="1"/>
</dbReference>
<dbReference type="InterPro" id="IPR020806">
    <property type="entry name" value="PKS_PP-bd"/>
</dbReference>
<feature type="compositionally biased region" description="Basic and acidic residues" evidence="4">
    <location>
        <begin position="854"/>
        <end position="866"/>
    </location>
</feature>
<dbReference type="Pfam" id="PF00550">
    <property type="entry name" value="PP-binding"/>
    <property type="match status" value="1"/>
</dbReference>
<keyword evidence="3" id="KW-0597">Phosphoprotein</keyword>
<dbReference type="InterPro" id="IPR001242">
    <property type="entry name" value="Condensation_dom"/>
</dbReference>
<dbReference type="Gene3D" id="3.30.559.10">
    <property type="entry name" value="Chloramphenicol acetyltransferase-like domain"/>
    <property type="match status" value="1"/>
</dbReference>
<evidence type="ECO:0000256" key="1">
    <source>
        <dbReference type="ARBA" id="ARBA00001957"/>
    </source>
</evidence>
<dbReference type="InterPro" id="IPR045851">
    <property type="entry name" value="AMP-bd_C_sf"/>
</dbReference>
<dbReference type="InterPro" id="IPR020845">
    <property type="entry name" value="AMP-binding_CS"/>
</dbReference>
<dbReference type="Gene3D" id="3.30.300.30">
    <property type="match status" value="1"/>
</dbReference>
<dbReference type="InterPro" id="IPR009081">
    <property type="entry name" value="PP-bd_ACP"/>
</dbReference>
<evidence type="ECO:0000256" key="3">
    <source>
        <dbReference type="ARBA" id="ARBA00022553"/>
    </source>
</evidence>
<dbReference type="InterPro" id="IPR000873">
    <property type="entry name" value="AMP-dep_synth/lig_dom"/>
</dbReference>
<dbReference type="Pfam" id="PF00668">
    <property type="entry name" value="Condensation"/>
    <property type="match status" value="1"/>
</dbReference>
<dbReference type="Gene3D" id="3.40.50.980">
    <property type="match status" value="2"/>
</dbReference>
<dbReference type="InterPro" id="IPR036736">
    <property type="entry name" value="ACP-like_sf"/>
</dbReference>
<dbReference type="Proteomes" id="UP000317940">
    <property type="component" value="Unassembled WGS sequence"/>
</dbReference>
<evidence type="ECO:0000256" key="2">
    <source>
        <dbReference type="ARBA" id="ARBA00022450"/>
    </source>
</evidence>
<name>A0A561T6H9_9ACTN</name>
<dbReference type="SUPFAM" id="SSF56801">
    <property type="entry name" value="Acetyl-CoA synthetase-like"/>
    <property type="match status" value="1"/>
</dbReference>
<dbReference type="PROSITE" id="PS00455">
    <property type="entry name" value="AMP_BINDING"/>
    <property type="match status" value="1"/>
</dbReference>
<dbReference type="InterPro" id="IPR029058">
    <property type="entry name" value="AB_hydrolase_fold"/>
</dbReference>
<dbReference type="PROSITE" id="PS50075">
    <property type="entry name" value="CARRIER"/>
    <property type="match status" value="1"/>
</dbReference>
<evidence type="ECO:0000313" key="7">
    <source>
        <dbReference type="Proteomes" id="UP000317940"/>
    </source>
</evidence>
<feature type="region of interest" description="Disordered" evidence="4">
    <location>
        <begin position="1"/>
        <end position="22"/>
    </location>
</feature>
<keyword evidence="7" id="KW-1185">Reference proteome</keyword>
<keyword evidence="2" id="KW-0596">Phosphopantetheine</keyword>
<proteinExistence type="predicted"/>
<comment type="cofactor">
    <cofactor evidence="1">
        <name>pantetheine 4'-phosphate</name>
        <dbReference type="ChEBI" id="CHEBI:47942"/>
    </cofactor>
</comment>
<dbReference type="GO" id="GO:0009366">
    <property type="term" value="C:enterobactin synthetase complex"/>
    <property type="evidence" value="ECO:0007669"/>
    <property type="project" value="TreeGrafter"/>
</dbReference>
<dbReference type="InterPro" id="IPR010071">
    <property type="entry name" value="AA_adenyl_dom"/>
</dbReference>
<dbReference type="NCBIfam" id="TIGR01733">
    <property type="entry name" value="AA-adenyl-dom"/>
    <property type="match status" value="1"/>
</dbReference>
<evidence type="ECO:0000259" key="5">
    <source>
        <dbReference type="PROSITE" id="PS50075"/>
    </source>
</evidence>
<feature type="domain" description="Carrier" evidence="5">
    <location>
        <begin position="990"/>
        <end position="1065"/>
    </location>
</feature>
<dbReference type="CDD" id="cd19531">
    <property type="entry name" value="LCL_NRPS-like"/>
    <property type="match status" value="1"/>
</dbReference>
<dbReference type="SUPFAM" id="SSF52777">
    <property type="entry name" value="CoA-dependent acyltransferases"/>
    <property type="match status" value="2"/>
</dbReference>
<dbReference type="CDD" id="cd05930">
    <property type="entry name" value="A_NRPS"/>
    <property type="match status" value="1"/>
</dbReference>
<dbReference type="FunFam" id="3.40.50.12780:FF:000012">
    <property type="entry name" value="Non-ribosomal peptide synthetase"/>
    <property type="match status" value="1"/>
</dbReference>
<dbReference type="PANTHER" id="PTHR45527">
    <property type="entry name" value="NONRIBOSOMAL PEPTIDE SYNTHETASE"/>
    <property type="match status" value="1"/>
</dbReference>
<dbReference type="FunFam" id="3.40.50.980:FF:000001">
    <property type="entry name" value="Non-ribosomal peptide synthetase"/>
    <property type="match status" value="1"/>
</dbReference>
<dbReference type="OrthoDB" id="3859428at2"/>